<feature type="coiled-coil region" evidence="1">
    <location>
        <begin position="339"/>
        <end position="398"/>
    </location>
</feature>
<dbReference type="KEGG" id="cyj:Cyan7822_6409"/>
<keyword evidence="3" id="KW-1185">Reference proteome</keyword>
<dbReference type="Gene3D" id="3.40.50.300">
    <property type="entry name" value="P-loop containing nucleotide triphosphate hydrolases"/>
    <property type="match status" value="1"/>
</dbReference>
<dbReference type="AlphaFoldDB" id="E0UML3"/>
<organism evidence="2 3">
    <name type="scientific">Gloeothece verrucosa (strain PCC 7822)</name>
    <name type="common">Cyanothece sp. (strain PCC 7822)</name>
    <dbReference type="NCBI Taxonomy" id="497965"/>
    <lineage>
        <taxon>Bacteria</taxon>
        <taxon>Bacillati</taxon>
        <taxon>Cyanobacteriota</taxon>
        <taxon>Cyanophyceae</taxon>
        <taxon>Oscillatoriophycideae</taxon>
        <taxon>Chroococcales</taxon>
        <taxon>Aphanothecaceae</taxon>
        <taxon>Gloeothece</taxon>
        <taxon>Gloeothece verrucosa</taxon>
    </lineage>
</organism>
<sequence>MPRSARLHKERKAQVLEALKRKGFLTQGDLAAHLEVALSTINNFINSKPVYITKFEEICHALNLDKQAMLKPLNEEVNSNLASQEEIEKTSLFSFIAYDDYWVGRKDLITSLTEKLQGAFRFLFILGLTGIGKTALAERIILERQKTSSLTKSYDLKRVNFEALGNATDFMTVAIQWLESWNIPVASQQRNPEQVIWHLTQYLQHNTVLLLFDSFENLLVGNEEEGWGNLADNWWEKFFLSLLSAQSCQSRIIITSQDLPLSLVEQRYNQYWYCHLLTGLDENEQENLWEITGFNIDDNLEEKVLLMRLGKAYQGHPLVLRVISGEIWESFGGNVKAYWEDVKSKIETVETALAEAENEAQKQMGSEDNWKLHKLTRKVRLEVNKQRLTSVFKRLESQSTDAYYLICAASVYRIPVQVQGWLMQLAVLIKRIENQPCNEERQEMALEELCYRFLVEESVNPNNQRVLGLHHLIRSVALEHYQQLITKLKQRSKTA</sequence>
<gene>
    <name evidence="2" type="ordered locus">Cyan7822_6409</name>
</gene>
<name>E0UML3_GLOV7</name>
<dbReference type="HOGENOM" id="CLU_579667_0_0_3"/>
<dbReference type="EMBL" id="CP002200">
    <property type="protein sequence ID" value="ADN18193.1"/>
    <property type="molecule type" value="Genomic_DNA"/>
</dbReference>
<evidence type="ECO:0000313" key="2">
    <source>
        <dbReference type="EMBL" id="ADN18193.1"/>
    </source>
</evidence>
<dbReference type="Proteomes" id="UP000008206">
    <property type="component" value="Plasmid Cy782202"/>
</dbReference>
<keyword evidence="2" id="KW-0614">Plasmid</keyword>
<dbReference type="PRINTS" id="PR00364">
    <property type="entry name" value="DISEASERSIST"/>
</dbReference>
<dbReference type="GO" id="GO:0043531">
    <property type="term" value="F:ADP binding"/>
    <property type="evidence" value="ECO:0007669"/>
    <property type="project" value="InterPro"/>
</dbReference>
<dbReference type="CDD" id="cd00093">
    <property type="entry name" value="HTH_XRE"/>
    <property type="match status" value="1"/>
</dbReference>
<accession>E0UML3</accession>
<keyword evidence="1" id="KW-0175">Coiled coil</keyword>
<evidence type="ECO:0000313" key="3">
    <source>
        <dbReference type="Proteomes" id="UP000008206"/>
    </source>
</evidence>
<dbReference type="InterPro" id="IPR027417">
    <property type="entry name" value="P-loop_NTPase"/>
</dbReference>
<geneLocation type="plasmid" evidence="2 3">
    <name>Cy782202</name>
</geneLocation>
<dbReference type="OrthoDB" id="524729at2"/>
<dbReference type="InterPro" id="IPR001387">
    <property type="entry name" value="Cro/C1-type_HTH"/>
</dbReference>
<evidence type="ECO:0000256" key="1">
    <source>
        <dbReference type="SAM" id="Coils"/>
    </source>
</evidence>
<proteinExistence type="predicted"/>
<dbReference type="RefSeq" id="WP_013334939.1">
    <property type="nucleotide sequence ID" value="NC_014534.1"/>
</dbReference>
<dbReference type="SUPFAM" id="SSF52540">
    <property type="entry name" value="P-loop containing nucleoside triphosphate hydrolases"/>
    <property type="match status" value="1"/>
</dbReference>
<protein>
    <submittedName>
        <fullName evidence="2">Uncharacterized protein</fullName>
    </submittedName>
</protein>
<reference evidence="3" key="1">
    <citation type="journal article" date="2011" name="MBio">
        <title>Novel metabolic attributes of the genus Cyanothece, comprising a group of unicellular nitrogen-fixing Cyanobacteria.</title>
        <authorList>
            <person name="Bandyopadhyay A."/>
            <person name="Elvitigala T."/>
            <person name="Welsh E."/>
            <person name="Stockel J."/>
            <person name="Liberton M."/>
            <person name="Min H."/>
            <person name="Sherman L.A."/>
            <person name="Pakrasi H.B."/>
        </authorList>
    </citation>
    <scope>NUCLEOTIDE SEQUENCE [LARGE SCALE GENOMIC DNA]</scope>
    <source>
        <strain evidence="3">PCC 7822</strain>
        <plasmid evidence="3">Cy782202</plasmid>
    </source>
</reference>